<keyword evidence="3" id="KW-1133">Transmembrane helix</keyword>
<dbReference type="EMBL" id="CAEZTS010000099">
    <property type="protein sequence ID" value="CAB4582701.1"/>
    <property type="molecule type" value="Genomic_DNA"/>
</dbReference>
<dbReference type="InterPro" id="IPR042229">
    <property type="entry name" value="Listeria/Bacterioides_rpt_sf"/>
</dbReference>
<feature type="transmembrane region" description="Helical" evidence="3">
    <location>
        <begin position="1371"/>
        <end position="1388"/>
    </location>
</feature>
<dbReference type="InterPro" id="IPR013378">
    <property type="entry name" value="InlB-like_B-rpt"/>
</dbReference>
<dbReference type="NCBIfam" id="TIGR02543">
    <property type="entry name" value="List_Bact_rpt"/>
    <property type="match status" value="11"/>
</dbReference>
<dbReference type="Gene3D" id="2.60.40.4270">
    <property type="entry name" value="Listeria-Bacteroides repeat domain"/>
    <property type="match status" value="16"/>
</dbReference>
<gene>
    <name evidence="4" type="ORF">UFOPK1722_01154</name>
</gene>
<accession>A0A6J6F1S7</accession>
<organism evidence="4">
    <name type="scientific">freshwater metagenome</name>
    <dbReference type="NCBI Taxonomy" id="449393"/>
    <lineage>
        <taxon>unclassified sequences</taxon>
        <taxon>metagenomes</taxon>
        <taxon>ecological metagenomes</taxon>
    </lineage>
</organism>
<keyword evidence="3" id="KW-0472">Membrane</keyword>
<feature type="region of interest" description="Disordered" evidence="2">
    <location>
        <begin position="1250"/>
        <end position="1272"/>
    </location>
</feature>
<dbReference type="GO" id="GO:0030313">
    <property type="term" value="C:cell envelope"/>
    <property type="evidence" value="ECO:0007669"/>
    <property type="project" value="UniProtKB-SubCell"/>
</dbReference>
<comment type="subcellular location">
    <subcellularLocation>
        <location evidence="1">Cell envelope</location>
    </subcellularLocation>
</comment>
<name>A0A6J6F1S7_9ZZZZ</name>
<evidence type="ECO:0000256" key="3">
    <source>
        <dbReference type="SAM" id="Phobius"/>
    </source>
</evidence>
<proteinExistence type="predicted"/>
<protein>
    <submittedName>
        <fullName evidence="4">Unannotated protein</fullName>
    </submittedName>
</protein>
<dbReference type="Pfam" id="PF09479">
    <property type="entry name" value="Flg_new"/>
    <property type="match status" value="16"/>
</dbReference>
<evidence type="ECO:0000256" key="2">
    <source>
        <dbReference type="SAM" id="MobiDB-lite"/>
    </source>
</evidence>
<evidence type="ECO:0000313" key="4">
    <source>
        <dbReference type="EMBL" id="CAB4582701.1"/>
    </source>
</evidence>
<sequence>MPAVQTAAFNSSVTVGAAPTRTGHTFAGWNTAANGTGTALSAGASYTVTATSPTLFAQWTVNSYMVSYNANGGSGAPTASTVQFGVTATVAAAASNPSRTGHTFASWTTNADGTGSSYAPSATFTMGAANVALFAKWTVNNYTVSYDDNVISAVITVPSTQSAAYAGSVTVGAAPTRTGHTFAGWNTAANGSGTSYSAGANLTIPASNTVLYAQWTVNTYNVSYNLNGGSGTAPVAQSGDFDTSITAASTSSTRTGFTFNGWNTAADGTGGTVAALGSYTIPAANTTLFAQWTANQYTVTFAANDDVANAATGLPANITGRTYQQSITLPSVAPSRTNYVFSGWNTAAAGTGVSYAAGGAYVMPNNSVTLHAQWTPASFGVVYNANGGITPPPPTNNDFGSTVTVSTTRPTRTGHTFLWWTDNANGNGTTYRNPALGSTVSTFTMPGSQVTLFAQWEVNSYNLTYDANLGSNAPSGQSVAFNATATASVSAPTRAGYQFNGWNTIADGSGTTYAAGGTFLMPAANVTLYAQWQAITYNLAYNTNGGDSAAPTAQTATTDSSVTVSATIPTRAGYDFAGWNTQMGGFGTPRTSGGTFVMPASNVTLFAQWNAQTLSISYNGNGGTGIPTGQSGLVDSSVTISSATPTRTGYTFAGWNTAADGSGTSRTSGSTFVMPTVAFVLYAQWQAINYSVSYEANNGTGAPSSSSHTYLDTVTLSATVPTRAGYWFNGWNTSSDGSGMAHTSAGNLTMPAVNVTLYAQWVADLYRVVYNANGGEDAPAEQVLATDSFVLVSSQEPTRVGHEFRHWTTTQNGTGSTYTNPATGSAVDNFSMPPNNTTLFAQWSVLSYVLSYDANLGAGAPSGGSTQFGASVAVSSTVPTRTGHTFTGWNTAANGSGVSYVAGNTLSMPASAVTLFAQWSAKTYSITYFANGGASAPAAQSVTYGSTTSVSATPATRAGYTFSAWNTQASGQGATRSPGGSLVMSDSNIDLYAQWTAQSFNVSFDANGGADTPTVVSGATDSSVTLPVSVPTRVGFDFVGWNTLQAGTGTGYQAGSSLVMPPNNMVLWAQWQPRTYVLSYDLNGGTTNPPIGALASTSSSVQAAASTPTRVGYTFTGWNTQANGQGIAAASGASFSMPPNDTTLYAQWSAQTFTVTYDANGGSGGPSQQNATTDSSVTVSSVVPTRSGFTFAGWNTTIGGTGTNYSTSASFTMPPDNVALWAQWTANPTPPAPQLPPAPRVLTPPAAPTIPSGRSTTLSPLAEAPPAGDEWDRPTMGVFAIDSVSSQDVRTAQSSAANTRVSRLETSAGVWSTDTQSGTVSFVARSTFSGQARVGFAVTTRRGVEYTSVLTVDVTRPATLPVSGSESSTPLTLAVWVLVTGILVSALVRRRTILR</sequence>
<keyword evidence="3" id="KW-0812">Transmembrane</keyword>
<reference evidence="4" key="1">
    <citation type="submission" date="2020-05" db="EMBL/GenBank/DDBJ databases">
        <authorList>
            <person name="Chiriac C."/>
            <person name="Salcher M."/>
            <person name="Ghai R."/>
            <person name="Kavagutti S V."/>
        </authorList>
    </citation>
    <scope>NUCLEOTIDE SEQUENCE</scope>
</reference>
<evidence type="ECO:0000256" key="1">
    <source>
        <dbReference type="ARBA" id="ARBA00004196"/>
    </source>
</evidence>